<keyword evidence="6 12" id="KW-0067">ATP-binding</keyword>
<feature type="domain" description="ABC transporter" evidence="10">
    <location>
        <begin position="338"/>
        <end position="571"/>
    </location>
</feature>
<dbReference type="SUPFAM" id="SSF90123">
    <property type="entry name" value="ABC transporter transmembrane region"/>
    <property type="match status" value="1"/>
</dbReference>
<keyword evidence="8 9" id="KW-0472">Membrane</keyword>
<evidence type="ECO:0000256" key="1">
    <source>
        <dbReference type="ARBA" id="ARBA00004651"/>
    </source>
</evidence>
<dbReference type="SMART" id="SM00382">
    <property type="entry name" value="AAA"/>
    <property type="match status" value="1"/>
</dbReference>
<dbReference type="InterPro" id="IPR036640">
    <property type="entry name" value="ABC1_TM_sf"/>
</dbReference>
<evidence type="ECO:0000256" key="9">
    <source>
        <dbReference type="SAM" id="Phobius"/>
    </source>
</evidence>
<dbReference type="InterPro" id="IPR039421">
    <property type="entry name" value="Type_1_exporter"/>
</dbReference>
<evidence type="ECO:0000256" key="3">
    <source>
        <dbReference type="ARBA" id="ARBA00022475"/>
    </source>
</evidence>
<dbReference type="Pfam" id="PF00664">
    <property type="entry name" value="ABC_membrane"/>
    <property type="match status" value="1"/>
</dbReference>
<dbReference type="Pfam" id="PF00005">
    <property type="entry name" value="ABC_tran"/>
    <property type="match status" value="1"/>
</dbReference>
<dbReference type="InterPro" id="IPR017871">
    <property type="entry name" value="ABC_transporter-like_CS"/>
</dbReference>
<evidence type="ECO:0000256" key="4">
    <source>
        <dbReference type="ARBA" id="ARBA00022692"/>
    </source>
</evidence>
<dbReference type="GO" id="GO:0140359">
    <property type="term" value="F:ABC-type transporter activity"/>
    <property type="evidence" value="ECO:0007669"/>
    <property type="project" value="InterPro"/>
</dbReference>
<reference evidence="13" key="1">
    <citation type="submission" date="2016-10" db="EMBL/GenBank/DDBJ databases">
        <authorList>
            <person name="Varghese N."/>
            <person name="Submissions S."/>
        </authorList>
    </citation>
    <scope>NUCLEOTIDE SEQUENCE [LARGE SCALE GENOMIC DNA]</scope>
    <source>
        <strain evidence="13">DSM 11526</strain>
    </source>
</reference>
<dbReference type="InterPro" id="IPR003593">
    <property type="entry name" value="AAA+_ATPase"/>
</dbReference>
<evidence type="ECO:0000256" key="5">
    <source>
        <dbReference type="ARBA" id="ARBA00022741"/>
    </source>
</evidence>
<dbReference type="SUPFAM" id="SSF52540">
    <property type="entry name" value="P-loop containing nucleoside triphosphate hydrolases"/>
    <property type="match status" value="1"/>
</dbReference>
<dbReference type="AlphaFoldDB" id="A0A1H3XXC9"/>
<evidence type="ECO:0000313" key="13">
    <source>
        <dbReference type="Proteomes" id="UP000242469"/>
    </source>
</evidence>
<dbReference type="PROSITE" id="PS50929">
    <property type="entry name" value="ABC_TM1F"/>
    <property type="match status" value="1"/>
</dbReference>
<feature type="transmembrane region" description="Helical" evidence="9">
    <location>
        <begin position="138"/>
        <end position="157"/>
    </location>
</feature>
<organism evidence="12 13">
    <name type="scientific">Marinobacterium iners DSM 11526</name>
    <dbReference type="NCBI Taxonomy" id="1122198"/>
    <lineage>
        <taxon>Bacteria</taxon>
        <taxon>Pseudomonadati</taxon>
        <taxon>Pseudomonadota</taxon>
        <taxon>Gammaproteobacteria</taxon>
        <taxon>Oceanospirillales</taxon>
        <taxon>Oceanospirillaceae</taxon>
        <taxon>Marinobacterium</taxon>
    </lineage>
</organism>
<dbReference type="PANTHER" id="PTHR24221:SF654">
    <property type="entry name" value="ATP-BINDING CASSETTE SUB-FAMILY B MEMBER 6"/>
    <property type="match status" value="1"/>
</dbReference>
<evidence type="ECO:0000259" key="10">
    <source>
        <dbReference type="PROSITE" id="PS50893"/>
    </source>
</evidence>
<accession>A0A1H3XXC9</accession>
<dbReference type="GO" id="GO:0005886">
    <property type="term" value="C:plasma membrane"/>
    <property type="evidence" value="ECO:0007669"/>
    <property type="project" value="UniProtKB-SubCell"/>
</dbReference>
<dbReference type="PROSITE" id="PS00211">
    <property type="entry name" value="ABC_TRANSPORTER_1"/>
    <property type="match status" value="1"/>
</dbReference>
<feature type="transmembrane region" description="Helical" evidence="9">
    <location>
        <begin position="64"/>
        <end position="85"/>
    </location>
</feature>
<dbReference type="Gene3D" id="1.20.1560.10">
    <property type="entry name" value="ABC transporter type 1, transmembrane domain"/>
    <property type="match status" value="1"/>
</dbReference>
<dbReference type="EMBL" id="FNRJ01000001">
    <property type="protein sequence ID" value="SEA03511.1"/>
    <property type="molecule type" value="Genomic_DNA"/>
</dbReference>
<keyword evidence="2" id="KW-0813">Transport</keyword>
<feature type="transmembrane region" description="Helical" evidence="9">
    <location>
        <begin position="248"/>
        <end position="268"/>
    </location>
</feature>
<gene>
    <name evidence="12" type="ORF">SAMN02745729_101283</name>
</gene>
<dbReference type="GO" id="GO:0005524">
    <property type="term" value="F:ATP binding"/>
    <property type="evidence" value="ECO:0007669"/>
    <property type="project" value="UniProtKB-KW"/>
</dbReference>
<dbReference type="Gene3D" id="3.40.50.300">
    <property type="entry name" value="P-loop containing nucleotide triphosphate hydrolases"/>
    <property type="match status" value="1"/>
</dbReference>
<comment type="subcellular location">
    <subcellularLocation>
        <location evidence="1">Cell membrane</location>
        <topology evidence="1">Multi-pass membrane protein</topology>
    </subcellularLocation>
</comment>
<dbReference type="CDD" id="cd07346">
    <property type="entry name" value="ABC_6TM_exporters"/>
    <property type="match status" value="1"/>
</dbReference>
<feature type="transmembrane region" description="Helical" evidence="9">
    <location>
        <begin position="21"/>
        <end position="44"/>
    </location>
</feature>
<sequence>MSQDPAMPLTMSRLLRLAPGPVSMSIICAMLSAGLSILPLWLIYRMVVELEGASPSMTVIWQQTGLIALVLLLRWALMAVSHVQAHKGAFRIQHRLKMAMARRLGEVPLSFFSGRGSGALRRVINDDANSMEGFFAHMLPDIAASATVPVLAAALLMVVDWPLGLAAVAPLPLALLGQWWFMRNSGERMRQWNELQQRIAGQVSEYIRGIHLIKTFGLSARSFGELAQAIRGAVDWVSDFARQSSRAWVVFVALLGAGLAVVAPLGAWRVLSHDLEVSTLVLFLLVAPTVLSPLLRLTFAIGEQAQRQEALKRIGEILEAPALQQAHADDLPETDLEIEFRNVSQRYHDNWVLDNVSFTAKTGQMTAIVGASGAGKSTLLRVIARLYEYQQGDILVGGREIKDWPLDELLQRFSVVLQDVFLFHGTVRDNLRMARPSTSDSDIEQAARAARAHEFIAGLPDGYDTDIGELGSHLSGGERQRISIARALLKDAPILLLDEATASIDAENEAYIQQALNRLCRNRTVLMIAHRLGTIKHADRIVVMDEGRVVGCGRHEQLLGSCEVYRRLWGADQRARNWTLGSTTGVEI</sequence>
<feature type="transmembrane region" description="Helical" evidence="9">
    <location>
        <begin position="280"/>
        <end position="299"/>
    </location>
</feature>
<keyword evidence="3" id="KW-1003">Cell membrane</keyword>
<dbReference type="PROSITE" id="PS50893">
    <property type="entry name" value="ABC_TRANSPORTER_2"/>
    <property type="match status" value="1"/>
</dbReference>
<evidence type="ECO:0000256" key="7">
    <source>
        <dbReference type="ARBA" id="ARBA00022989"/>
    </source>
</evidence>
<feature type="domain" description="ABC transmembrane type-1" evidence="11">
    <location>
        <begin position="25"/>
        <end position="306"/>
    </location>
</feature>
<protein>
    <submittedName>
        <fullName evidence="12">ATP-binding cassette, subfamily B</fullName>
    </submittedName>
</protein>
<keyword evidence="13" id="KW-1185">Reference proteome</keyword>
<evidence type="ECO:0000259" key="11">
    <source>
        <dbReference type="PROSITE" id="PS50929"/>
    </source>
</evidence>
<proteinExistence type="predicted"/>
<dbReference type="InterPro" id="IPR011527">
    <property type="entry name" value="ABC1_TM_dom"/>
</dbReference>
<evidence type="ECO:0000256" key="6">
    <source>
        <dbReference type="ARBA" id="ARBA00022840"/>
    </source>
</evidence>
<dbReference type="OrthoDB" id="9806127at2"/>
<feature type="transmembrane region" description="Helical" evidence="9">
    <location>
        <begin position="163"/>
        <end position="181"/>
    </location>
</feature>
<evidence type="ECO:0000313" key="12">
    <source>
        <dbReference type="EMBL" id="SEA03511.1"/>
    </source>
</evidence>
<dbReference type="PANTHER" id="PTHR24221">
    <property type="entry name" value="ATP-BINDING CASSETTE SUB-FAMILY B"/>
    <property type="match status" value="1"/>
</dbReference>
<name>A0A1H3XXC9_9GAMM</name>
<dbReference type="STRING" id="1122198.SAMN02745729_101283"/>
<evidence type="ECO:0000256" key="2">
    <source>
        <dbReference type="ARBA" id="ARBA00022448"/>
    </source>
</evidence>
<dbReference type="FunFam" id="3.40.50.300:FF:000221">
    <property type="entry name" value="Multidrug ABC transporter ATP-binding protein"/>
    <property type="match status" value="1"/>
</dbReference>
<dbReference type="Proteomes" id="UP000242469">
    <property type="component" value="Unassembled WGS sequence"/>
</dbReference>
<dbReference type="RefSeq" id="WP_091821885.1">
    <property type="nucleotide sequence ID" value="NZ_FNRJ01000001.1"/>
</dbReference>
<keyword evidence="5" id="KW-0547">Nucleotide-binding</keyword>
<keyword evidence="7 9" id="KW-1133">Transmembrane helix</keyword>
<dbReference type="InterPro" id="IPR027417">
    <property type="entry name" value="P-loop_NTPase"/>
</dbReference>
<dbReference type="GO" id="GO:0016887">
    <property type="term" value="F:ATP hydrolysis activity"/>
    <property type="evidence" value="ECO:0007669"/>
    <property type="project" value="InterPro"/>
</dbReference>
<keyword evidence="4 9" id="KW-0812">Transmembrane</keyword>
<evidence type="ECO:0000256" key="8">
    <source>
        <dbReference type="ARBA" id="ARBA00023136"/>
    </source>
</evidence>
<dbReference type="InterPro" id="IPR003439">
    <property type="entry name" value="ABC_transporter-like_ATP-bd"/>
</dbReference>